<protein>
    <recommendedName>
        <fullName evidence="2">LsmAD domain-containing protein</fullName>
    </recommendedName>
</protein>
<accession>A0AAV8YY03</accession>
<reference evidence="3" key="1">
    <citation type="journal article" date="2023" name="Insect Mol. Biol.">
        <title>Genome sequencing provides insights into the evolution of gene families encoding plant cell wall-degrading enzymes in longhorned beetles.</title>
        <authorList>
            <person name="Shin N.R."/>
            <person name="Okamura Y."/>
            <person name="Kirsch R."/>
            <person name="Pauchet Y."/>
        </authorList>
    </citation>
    <scope>NUCLEOTIDE SEQUENCE</scope>
    <source>
        <strain evidence="3">AMC_N1</strain>
    </source>
</reference>
<dbReference type="GO" id="GO:0010494">
    <property type="term" value="C:cytoplasmic stress granule"/>
    <property type="evidence" value="ECO:0007669"/>
    <property type="project" value="TreeGrafter"/>
</dbReference>
<dbReference type="EMBL" id="JAPWTK010000033">
    <property type="protein sequence ID" value="KAJ8956085.1"/>
    <property type="molecule type" value="Genomic_DNA"/>
</dbReference>
<dbReference type="GO" id="GO:0003729">
    <property type="term" value="F:mRNA binding"/>
    <property type="evidence" value="ECO:0007669"/>
    <property type="project" value="TreeGrafter"/>
</dbReference>
<dbReference type="Proteomes" id="UP001162162">
    <property type="component" value="Unassembled WGS sequence"/>
</dbReference>
<sequence>MFRKNEQEYGVQSTFDQSLRGYTVPLQQSDTADYKEAEAKANLIANEIESQPAHKARLELENGDEEAVFAAVVRPHQESNTNGKYIPPAKRKNQNSGKLVRSTPPPSQSSSSQNTPSPKETRPPVSYPTLPSPHQNNVHVQPVFLEGPHSQQQHIHNATIHPPPMSMQPPPQQQQQQHPVPNHGRPHSHTPPHQYQPNIQVRQCPPPVQQQQQQPHVPKPQMNGGDEAYAAAPAEERLQPGHAGPAAVPRREAAGGRECAQSPSEAQGGRRQRPAGVRPGFQAGSDTERATANARTASRCRTGTASSVDTSPK</sequence>
<gene>
    <name evidence="3" type="ORF">NQ318_016538</name>
</gene>
<evidence type="ECO:0000313" key="3">
    <source>
        <dbReference type="EMBL" id="KAJ8956085.1"/>
    </source>
</evidence>
<feature type="compositionally biased region" description="Pro residues" evidence="1">
    <location>
        <begin position="161"/>
        <end position="172"/>
    </location>
</feature>
<feature type="region of interest" description="Disordered" evidence="1">
    <location>
        <begin position="71"/>
        <end position="313"/>
    </location>
</feature>
<dbReference type="Pfam" id="PF06741">
    <property type="entry name" value="LsmAD"/>
    <property type="match status" value="1"/>
</dbReference>
<dbReference type="InterPro" id="IPR045117">
    <property type="entry name" value="ATXN2-like"/>
</dbReference>
<dbReference type="PANTHER" id="PTHR12854:SF7">
    <property type="entry name" value="ATAXIN-2 HOMOLOG"/>
    <property type="match status" value="1"/>
</dbReference>
<dbReference type="PANTHER" id="PTHR12854">
    <property type="entry name" value="ATAXIN 2-RELATED"/>
    <property type="match status" value="1"/>
</dbReference>
<feature type="compositionally biased region" description="Low complexity" evidence="1">
    <location>
        <begin position="108"/>
        <end position="118"/>
    </location>
</feature>
<evidence type="ECO:0000313" key="4">
    <source>
        <dbReference type="Proteomes" id="UP001162162"/>
    </source>
</evidence>
<dbReference type="GO" id="GO:0034063">
    <property type="term" value="P:stress granule assembly"/>
    <property type="evidence" value="ECO:0007669"/>
    <property type="project" value="TreeGrafter"/>
</dbReference>
<keyword evidence="4" id="KW-1185">Reference proteome</keyword>
<dbReference type="SMART" id="SM01272">
    <property type="entry name" value="LsmAD"/>
    <property type="match status" value="1"/>
</dbReference>
<feature type="compositionally biased region" description="Low complexity" evidence="1">
    <location>
        <begin position="209"/>
        <end position="221"/>
    </location>
</feature>
<organism evidence="3 4">
    <name type="scientific">Aromia moschata</name>
    <dbReference type="NCBI Taxonomy" id="1265417"/>
    <lineage>
        <taxon>Eukaryota</taxon>
        <taxon>Metazoa</taxon>
        <taxon>Ecdysozoa</taxon>
        <taxon>Arthropoda</taxon>
        <taxon>Hexapoda</taxon>
        <taxon>Insecta</taxon>
        <taxon>Pterygota</taxon>
        <taxon>Neoptera</taxon>
        <taxon>Endopterygota</taxon>
        <taxon>Coleoptera</taxon>
        <taxon>Polyphaga</taxon>
        <taxon>Cucujiformia</taxon>
        <taxon>Chrysomeloidea</taxon>
        <taxon>Cerambycidae</taxon>
        <taxon>Cerambycinae</taxon>
        <taxon>Callichromatini</taxon>
        <taxon>Aromia</taxon>
    </lineage>
</organism>
<feature type="compositionally biased region" description="Polar residues" evidence="1">
    <location>
        <begin position="293"/>
        <end position="313"/>
    </location>
</feature>
<dbReference type="InterPro" id="IPR009604">
    <property type="entry name" value="LsmAD_domain"/>
</dbReference>
<evidence type="ECO:0000256" key="1">
    <source>
        <dbReference type="SAM" id="MobiDB-lite"/>
    </source>
</evidence>
<name>A0AAV8YY03_9CUCU</name>
<proteinExistence type="predicted"/>
<feature type="domain" description="LsmAD" evidence="2">
    <location>
        <begin position="9"/>
        <end position="75"/>
    </location>
</feature>
<evidence type="ECO:0000259" key="2">
    <source>
        <dbReference type="SMART" id="SM01272"/>
    </source>
</evidence>
<dbReference type="AlphaFoldDB" id="A0AAV8YY03"/>
<comment type="caution">
    <text evidence="3">The sequence shown here is derived from an EMBL/GenBank/DDBJ whole genome shotgun (WGS) entry which is preliminary data.</text>
</comment>